<feature type="transmembrane region" description="Helical" evidence="7">
    <location>
        <begin position="84"/>
        <end position="109"/>
    </location>
</feature>
<evidence type="ECO:0000256" key="6">
    <source>
        <dbReference type="SAM" id="MobiDB-lite"/>
    </source>
</evidence>
<dbReference type="GeneID" id="33559118"/>
<dbReference type="GO" id="GO:0012505">
    <property type="term" value="C:endomembrane system"/>
    <property type="evidence" value="ECO:0007669"/>
    <property type="project" value="UniProtKB-SubCell"/>
</dbReference>
<evidence type="ECO:0000313" key="10">
    <source>
        <dbReference type="Proteomes" id="UP000193218"/>
    </source>
</evidence>
<gene>
    <name evidence="9" type="ORF">BD324DRAFT_640011</name>
</gene>
<feature type="domain" description="Major facilitator superfamily (MFS) profile" evidence="8">
    <location>
        <begin position="87"/>
        <end position="578"/>
    </location>
</feature>
<dbReference type="RefSeq" id="XP_021867742.1">
    <property type="nucleotide sequence ID" value="XM_022017309.1"/>
</dbReference>
<dbReference type="Gene3D" id="1.20.1250.20">
    <property type="entry name" value="MFS general substrate transporter like domains"/>
    <property type="match status" value="2"/>
</dbReference>
<evidence type="ECO:0000259" key="8">
    <source>
        <dbReference type="PROSITE" id="PS50850"/>
    </source>
</evidence>
<dbReference type="InterPro" id="IPR020846">
    <property type="entry name" value="MFS_dom"/>
</dbReference>
<dbReference type="InterPro" id="IPR011701">
    <property type="entry name" value="MFS"/>
</dbReference>
<feature type="transmembrane region" description="Helical" evidence="7">
    <location>
        <begin position="281"/>
        <end position="300"/>
    </location>
</feature>
<comment type="subcellular location">
    <subcellularLocation>
        <location evidence="1">Endomembrane system</location>
        <topology evidence="1">Multi-pass membrane protein</topology>
    </subcellularLocation>
</comment>
<feature type="transmembrane region" description="Helical" evidence="7">
    <location>
        <begin position="121"/>
        <end position="143"/>
    </location>
</feature>
<dbReference type="Proteomes" id="UP000193218">
    <property type="component" value="Unassembled WGS sequence"/>
</dbReference>
<dbReference type="SUPFAM" id="SSF103473">
    <property type="entry name" value="MFS general substrate transporter"/>
    <property type="match status" value="1"/>
</dbReference>
<feature type="compositionally biased region" description="Polar residues" evidence="6">
    <location>
        <begin position="19"/>
        <end position="29"/>
    </location>
</feature>
<feature type="transmembrane region" description="Helical" evidence="7">
    <location>
        <begin position="480"/>
        <end position="506"/>
    </location>
</feature>
<dbReference type="PROSITE" id="PS50850">
    <property type="entry name" value="MFS"/>
    <property type="match status" value="1"/>
</dbReference>
<feature type="transmembrane region" description="Helical" evidence="7">
    <location>
        <begin position="181"/>
        <end position="202"/>
    </location>
</feature>
<dbReference type="PANTHER" id="PTHR23501">
    <property type="entry name" value="MAJOR FACILITATOR SUPERFAMILY"/>
    <property type="match status" value="1"/>
</dbReference>
<accession>A0A1Y1U7A1</accession>
<dbReference type="AlphaFoldDB" id="A0A1Y1U7A1"/>
<keyword evidence="2" id="KW-0813">Transport</keyword>
<keyword evidence="5 7" id="KW-0472">Membrane</keyword>
<evidence type="ECO:0000256" key="5">
    <source>
        <dbReference type="ARBA" id="ARBA00023136"/>
    </source>
</evidence>
<name>A0A1Y1U7A1_9TREE</name>
<keyword evidence="3 7" id="KW-0812">Transmembrane</keyword>
<dbReference type="EMBL" id="NBSH01000022">
    <property type="protein sequence ID" value="ORX33406.1"/>
    <property type="molecule type" value="Genomic_DNA"/>
</dbReference>
<dbReference type="GO" id="GO:0000329">
    <property type="term" value="C:fungal-type vacuole membrane"/>
    <property type="evidence" value="ECO:0007669"/>
    <property type="project" value="TreeGrafter"/>
</dbReference>
<feature type="transmembrane region" description="Helical" evidence="7">
    <location>
        <begin position="382"/>
        <end position="405"/>
    </location>
</feature>
<dbReference type="GO" id="GO:0005886">
    <property type="term" value="C:plasma membrane"/>
    <property type="evidence" value="ECO:0007669"/>
    <property type="project" value="TreeGrafter"/>
</dbReference>
<dbReference type="GO" id="GO:0015174">
    <property type="term" value="F:basic amino acid transmembrane transporter activity"/>
    <property type="evidence" value="ECO:0007669"/>
    <property type="project" value="TreeGrafter"/>
</dbReference>
<dbReference type="InParanoid" id="A0A1Y1U7A1"/>
<feature type="transmembrane region" description="Helical" evidence="7">
    <location>
        <begin position="350"/>
        <end position="370"/>
    </location>
</feature>
<keyword evidence="10" id="KW-1185">Reference proteome</keyword>
<keyword evidence="4 7" id="KW-1133">Transmembrane helix</keyword>
<sequence>MSAIVIHPANERTRLVSGPSHSVQSSISRYVNGDDTPGTRGSTSTWATPREGSPILGPSEPAPSGSKVLDRSAPLRDSISRSRFVLICVGIWSSNFVFAFQSTAIPTLAPLISSEFNHSELASYLGSIFSLTSAAVIPVYGVFMDTLGRTFAMDTACFFYGLGTVMCALSPNMYVLIAARAFAGLGGGGLLTVSSVIVTDLVPLRDRGLYQGLMMTVFGSGSMIGGPVSGWLADKYGWHLSFWLQVPITVFCATIVTMVLPAQPIPPTHTSLLSGLASLDWIGTILLIGSVSTLLLGFSFHTSYLEPWSAPVVWGNLLASVVALVIFGWVETRVKSPLVPMRILRSKHRLAIMSSGLFLSIGNQAFMFQVPVYFTVVVKSSTAYAGLMLSLCGGAGLALGSMIAGQHIRRGGAYKRLGVYSLIPSVFCSWIAANWNPAWPWWGYYLTFFPASLGYSMFLCCQLIALITAVDSKNMPKATALLYTVRTLGVALGISIGGSIQIGAFASQMKKQFGDYPGRDEIISSILHSKAAIARLPPTLQNLALKAYASSISIVWISTGCIMILTVLSACFVQEKDVTGNSVKGSDSQAVNRDENA</sequence>
<evidence type="ECO:0000256" key="1">
    <source>
        <dbReference type="ARBA" id="ARBA00004127"/>
    </source>
</evidence>
<organism evidence="9 10">
    <name type="scientific">Kockovaella imperatae</name>
    <dbReference type="NCBI Taxonomy" id="4999"/>
    <lineage>
        <taxon>Eukaryota</taxon>
        <taxon>Fungi</taxon>
        <taxon>Dikarya</taxon>
        <taxon>Basidiomycota</taxon>
        <taxon>Agaricomycotina</taxon>
        <taxon>Tremellomycetes</taxon>
        <taxon>Tremellales</taxon>
        <taxon>Cuniculitremaceae</taxon>
        <taxon>Kockovaella</taxon>
    </lineage>
</organism>
<evidence type="ECO:0000256" key="4">
    <source>
        <dbReference type="ARBA" id="ARBA00022989"/>
    </source>
</evidence>
<feature type="region of interest" description="Disordered" evidence="6">
    <location>
        <begin position="15"/>
        <end position="69"/>
    </location>
</feature>
<dbReference type="Pfam" id="PF07690">
    <property type="entry name" value="MFS_1"/>
    <property type="match status" value="1"/>
</dbReference>
<protein>
    <submittedName>
        <fullName evidence="9">Multidrug resistance protein fnx1</fullName>
    </submittedName>
</protein>
<feature type="transmembrane region" description="Helical" evidence="7">
    <location>
        <begin position="547"/>
        <end position="573"/>
    </location>
</feature>
<evidence type="ECO:0000256" key="2">
    <source>
        <dbReference type="ARBA" id="ARBA00022448"/>
    </source>
</evidence>
<dbReference type="OrthoDB" id="3437016at2759"/>
<dbReference type="InterPro" id="IPR036259">
    <property type="entry name" value="MFS_trans_sf"/>
</dbReference>
<proteinExistence type="predicted"/>
<feature type="transmembrane region" description="Helical" evidence="7">
    <location>
        <begin position="417"/>
        <end position="435"/>
    </location>
</feature>
<evidence type="ECO:0000256" key="7">
    <source>
        <dbReference type="SAM" id="Phobius"/>
    </source>
</evidence>
<dbReference type="PANTHER" id="PTHR23501:SF191">
    <property type="entry name" value="VACUOLAR BASIC AMINO ACID TRANSPORTER 4"/>
    <property type="match status" value="1"/>
</dbReference>
<feature type="transmembrane region" description="Helical" evidence="7">
    <location>
        <begin position="441"/>
        <end position="468"/>
    </location>
</feature>
<feature type="transmembrane region" description="Helical" evidence="7">
    <location>
        <begin position="209"/>
        <end position="228"/>
    </location>
</feature>
<feature type="transmembrane region" description="Helical" evidence="7">
    <location>
        <begin position="155"/>
        <end position="175"/>
    </location>
</feature>
<evidence type="ECO:0000256" key="3">
    <source>
        <dbReference type="ARBA" id="ARBA00022692"/>
    </source>
</evidence>
<feature type="transmembrane region" description="Helical" evidence="7">
    <location>
        <begin position="240"/>
        <end position="260"/>
    </location>
</feature>
<comment type="caution">
    <text evidence="9">The sequence shown here is derived from an EMBL/GenBank/DDBJ whole genome shotgun (WGS) entry which is preliminary data.</text>
</comment>
<reference evidence="9 10" key="1">
    <citation type="submission" date="2017-03" db="EMBL/GenBank/DDBJ databases">
        <title>Widespread Adenine N6-methylation of Active Genes in Fungi.</title>
        <authorList>
            <consortium name="DOE Joint Genome Institute"/>
            <person name="Mondo S.J."/>
            <person name="Dannebaum R.O."/>
            <person name="Kuo R.C."/>
            <person name="Louie K.B."/>
            <person name="Bewick A.J."/>
            <person name="Labutti K."/>
            <person name="Haridas S."/>
            <person name="Kuo A."/>
            <person name="Salamov A."/>
            <person name="Ahrendt S.R."/>
            <person name="Lau R."/>
            <person name="Bowen B.P."/>
            <person name="Lipzen A."/>
            <person name="Sullivan W."/>
            <person name="Andreopoulos W.B."/>
            <person name="Clum A."/>
            <person name="Lindquist E."/>
            <person name="Daum C."/>
            <person name="Northen T.R."/>
            <person name="Ramamoorthy G."/>
            <person name="Schmitz R.J."/>
            <person name="Gryganskyi A."/>
            <person name="Culley D."/>
            <person name="Magnuson J."/>
            <person name="James T.Y."/>
            <person name="O'Malley M.A."/>
            <person name="Stajich J.E."/>
            <person name="Spatafora J.W."/>
            <person name="Visel A."/>
            <person name="Grigoriev I.V."/>
        </authorList>
    </citation>
    <scope>NUCLEOTIDE SEQUENCE [LARGE SCALE GENOMIC DNA]</scope>
    <source>
        <strain evidence="9 10">NRRL Y-17943</strain>
    </source>
</reference>
<dbReference type="STRING" id="4999.A0A1Y1U7A1"/>
<evidence type="ECO:0000313" key="9">
    <source>
        <dbReference type="EMBL" id="ORX33406.1"/>
    </source>
</evidence>
<feature type="transmembrane region" description="Helical" evidence="7">
    <location>
        <begin position="312"/>
        <end position="330"/>
    </location>
</feature>